<dbReference type="PANTHER" id="PTHR18962:SF0">
    <property type="entry name" value="COILED-COIL DOMAIN-CONTAINING PROTEIN 39"/>
    <property type="match status" value="1"/>
</dbReference>
<dbReference type="InParanoid" id="A0A6J2XNE9"/>
<dbReference type="GeneID" id="115879636"/>
<sequence length="415" mass="48419">MPSRSPTGRDEKMTNYIATDRNQLEILQNKVENHLLIYDIGRKQIVTAKKCTQEKQVEENLMNLRINYIEKAMTEEEQRIFNLQKLRLTLDQAMKERQLEIDTKKTVVLAQKRNLEEDKGRLKGDISLRKVKLEQMKKKYHIELMSLAGKDDDGQPFSITHFKIKHAQDKFMLQQQGDELDNKIKVAEKEIVAMENTLKMVNLTNIAFKNNLSILKDTDKELLEMKTLENILKEHATILKQSRKKEAELQKEADELKRKLEELEIGRLGQKETVHDLELENMCVENQEKIKEEQLHRAEKQVRKILKSLRDKDLAAYDFDLEIRHLKSANSEVTKKLYIMTTDYPDVAPNIIRYTAEENIDLKSQYSLSSLSYSTDSSCRSSDTSSCRSSDTSNNLDLQMHHIAMKKVEISFNNE</sequence>
<dbReference type="KEGG" id="soy:115879636"/>
<dbReference type="Pfam" id="PF24161">
    <property type="entry name" value="CCDC39"/>
    <property type="match status" value="1"/>
</dbReference>
<dbReference type="Proteomes" id="UP000504635">
    <property type="component" value="Unplaced"/>
</dbReference>
<gene>
    <name evidence="7" type="primary">LOC115879636</name>
</gene>
<dbReference type="AlphaFoldDB" id="A0A6J2XNE9"/>
<accession>A0A6J2XNE9</accession>
<dbReference type="GO" id="GO:0005930">
    <property type="term" value="C:axoneme"/>
    <property type="evidence" value="ECO:0007669"/>
    <property type="project" value="InterPro"/>
</dbReference>
<organism evidence="6 7">
    <name type="scientific">Sitophilus oryzae</name>
    <name type="common">Rice weevil</name>
    <name type="synonym">Curculio oryzae</name>
    <dbReference type="NCBI Taxonomy" id="7048"/>
    <lineage>
        <taxon>Eukaryota</taxon>
        <taxon>Metazoa</taxon>
        <taxon>Ecdysozoa</taxon>
        <taxon>Arthropoda</taxon>
        <taxon>Hexapoda</taxon>
        <taxon>Insecta</taxon>
        <taxon>Pterygota</taxon>
        <taxon>Neoptera</taxon>
        <taxon>Endopterygota</taxon>
        <taxon>Coleoptera</taxon>
        <taxon>Polyphaga</taxon>
        <taxon>Cucujiformia</taxon>
        <taxon>Curculionidae</taxon>
        <taxon>Dryophthorinae</taxon>
        <taxon>Sitophilus</taxon>
    </lineage>
</organism>
<feature type="coiled-coil region" evidence="5">
    <location>
        <begin position="177"/>
        <end position="204"/>
    </location>
</feature>
<keyword evidence="3 5" id="KW-0175">Coiled coil</keyword>
<dbReference type="PANTHER" id="PTHR18962">
    <property type="entry name" value="COILED-COIL DOMAIN-CONTAINING PROTEIN 39"/>
    <property type="match status" value="1"/>
</dbReference>
<dbReference type="RefSeq" id="XP_030752390.1">
    <property type="nucleotide sequence ID" value="XM_030896530.1"/>
</dbReference>
<comment type="similarity">
    <text evidence="1">Belongs to the CCDC39 family.</text>
</comment>
<reference evidence="7" key="1">
    <citation type="submission" date="2025-08" db="UniProtKB">
        <authorList>
            <consortium name="RefSeq"/>
        </authorList>
    </citation>
    <scope>IDENTIFICATION</scope>
    <source>
        <tissue evidence="7">Gonads</tissue>
    </source>
</reference>
<dbReference type="InterPro" id="IPR033290">
    <property type="entry name" value="CCDC39"/>
</dbReference>
<evidence type="ECO:0000256" key="3">
    <source>
        <dbReference type="ARBA" id="ARBA00023054"/>
    </source>
</evidence>
<evidence type="ECO:0000256" key="4">
    <source>
        <dbReference type="ARBA" id="ARBA00045182"/>
    </source>
</evidence>
<evidence type="ECO:0000256" key="5">
    <source>
        <dbReference type="SAM" id="Coils"/>
    </source>
</evidence>
<keyword evidence="6" id="KW-1185">Reference proteome</keyword>
<name>A0A6J2XNE9_SITOR</name>
<comment type="function">
    <text evidence="4">Required for assembly of dynein regulatory complex (DRC) and inner dynein arm (IDA) complexes, which are responsible for ciliary beat regulation, thereby playing a central role in motility in cilia and flagella. Probably acts together with CCDC40 to form a molecular ruler that determines the 96 nanometer (nm) repeat length and arrangements of components in cilia and flagella. Not required for outer dynein arm complexes assembly.</text>
</comment>
<dbReference type="GO" id="GO:0036159">
    <property type="term" value="P:inner dynein arm assembly"/>
    <property type="evidence" value="ECO:0007669"/>
    <property type="project" value="InterPro"/>
</dbReference>
<feature type="coiled-coil region" evidence="5">
    <location>
        <begin position="232"/>
        <end position="301"/>
    </location>
</feature>
<dbReference type="OrthoDB" id="420518at2759"/>
<evidence type="ECO:0000313" key="6">
    <source>
        <dbReference type="Proteomes" id="UP000504635"/>
    </source>
</evidence>
<dbReference type="GO" id="GO:0060285">
    <property type="term" value="P:cilium-dependent cell motility"/>
    <property type="evidence" value="ECO:0007669"/>
    <property type="project" value="TreeGrafter"/>
</dbReference>
<evidence type="ECO:0000256" key="2">
    <source>
        <dbReference type="ARBA" id="ARBA00016725"/>
    </source>
</evidence>
<dbReference type="GO" id="GO:0060287">
    <property type="term" value="P:epithelial cilium movement involved in determination of left/right asymmetry"/>
    <property type="evidence" value="ECO:0007669"/>
    <property type="project" value="TreeGrafter"/>
</dbReference>
<dbReference type="GO" id="GO:0005576">
    <property type="term" value="C:extracellular region"/>
    <property type="evidence" value="ECO:0007669"/>
    <property type="project" value="GOC"/>
</dbReference>
<evidence type="ECO:0000256" key="1">
    <source>
        <dbReference type="ARBA" id="ARBA00005805"/>
    </source>
</evidence>
<protein>
    <recommendedName>
        <fullName evidence="2">Coiled-coil domain-containing protein 39</fullName>
    </recommendedName>
</protein>
<proteinExistence type="inferred from homology"/>
<evidence type="ECO:0000313" key="7">
    <source>
        <dbReference type="RefSeq" id="XP_030752390.1"/>
    </source>
</evidence>